<reference evidence="2" key="1">
    <citation type="submission" date="2019-10" db="EMBL/GenBank/DDBJ databases">
        <title>The sequence and de novo assembly of the wild yak genome.</title>
        <authorList>
            <person name="Liu Y."/>
        </authorList>
    </citation>
    <scope>NUCLEOTIDE SEQUENCE [LARGE SCALE GENOMIC DNA]</scope>
    <source>
        <strain evidence="2">WY2019</strain>
    </source>
</reference>
<gene>
    <name evidence="2" type="ORF">E5288_WYG008552</name>
</gene>
<feature type="region of interest" description="Disordered" evidence="1">
    <location>
        <begin position="31"/>
        <end position="135"/>
    </location>
</feature>
<evidence type="ECO:0000313" key="3">
    <source>
        <dbReference type="Proteomes" id="UP000322234"/>
    </source>
</evidence>
<organism evidence="2 3">
    <name type="scientific">Bos mutus</name>
    <name type="common">wild yak</name>
    <dbReference type="NCBI Taxonomy" id="72004"/>
    <lineage>
        <taxon>Eukaryota</taxon>
        <taxon>Metazoa</taxon>
        <taxon>Chordata</taxon>
        <taxon>Craniata</taxon>
        <taxon>Vertebrata</taxon>
        <taxon>Euteleostomi</taxon>
        <taxon>Mammalia</taxon>
        <taxon>Eutheria</taxon>
        <taxon>Laurasiatheria</taxon>
        <taxon>Artiodactyla</taxon>
        <taxon>Ruminantia</taxon>
        <taxon>Pecora</taxon>
        <taxon>Bovidae</taxon>
        <taxon>Bovinae</taxon>
        <taxon>Bos</taxon>
    </lineage>
</organism>
<keyword evidence="3" id="KW-1185">Reference proteome</keyword>
<accession>A0A6B0RZA6</accession>
<dbReference type="AlphaFoldDB" id="A0A6B0RZA6"/>
<feature type="compositionally biased region" description="Polar residues" evidence="1">
    <location>
        <begin position="74"/>
        <end position="108"/>
    </location>
</feature>
<name>A0A6B0RZA6_9CETA</name>
<dbReference type="EMBL" id="VBQZ03000105">
    <property type="protein sequence ID" value="MXQ94087.1"/>
    <property type="molecule type" value="Genomic_DNA"/>
</dbReference>
<protein>
    <submittedName>
        <fullName evidence="2">Uncharacterized protein</fullName>
    </submittedName>
</protein>
<evidence type="ECO:0000313" key="2">
    <source>
        <dbReference type="EMBL" id="MXQ94087.1"/>
    </source>
</evidence>
<comment type="caution">
    <text evidence="2">The sequence shown here is derived from an EMBL/GenBank/DDBJ whole genome shotgun (WGS) entry which is preliminary data.</text>
</comment>
<proteinExistence type="predicted"/>
<dbReference type="Proteomes" id="UP000322234">
    <property type="component" value="Unassembled WGS sequence"/>
</dbReference>
<evidence type="ECO:0000256" key="1">
    <source>
        <dbReference type="SAM" id="MobiDB-lite"/>
    </source>
</evidence>
<sequence>MDSVREEGTFASQPRCLESGVSVLVLADTQENQVSFPPRSPPLGLGQEKNHSKMQRVNAVHRRRERKRTDRSESAFQTHSQLDPSTDLGSVHNRSSTGTRPAKQSFQLGNPEKKHPGPQRKPPRLVSPSKSEASS</sequence>